<dbReference type="FunFam" id="1.10.238.10:FF:000486">
    <property type="entry name" value="Probable calcium-binding protein CML44"/>
    <property type="match status" value="1"/>
</dbReference>
<evidence type="ECO:0000256" key="1">
    <source>
        <dbReference type="ARBA" id="ARBA00022723"/>
    </source>
</evidence>
<gene>
    <name evidence="5" type="ORF">RJ641_031863</name>
</gene>
<evidence type="ECO:0000256" key="3">
    <source>
        <dbReference type="ARBA" id="ARBA00022837"/>
    </source>
</evidence>
<evidence type="ECO:0000313" key="6">
    <source>
        <dbReference type="Proteomes" id="UP001370490"/>
    </source>
</evidence>
<dbReference type="PROSITE" id="PS00018">
    <property type="entry name" value="EF_HAND_1"/>
    <property type="match status" value="3"/>
</dbReference>
<dbReference type="InterPro" id="IPR002048">
    <property type="entry name" value="EF_hand_dom"/>
</dbReference>
<organism evidence="5 6">
    <name type="scientific">Dillenia turbinata</name>
    <dbReference type="NCBI Taxonomy" id="194707"/>
    <lineage>
        <taxon>Eukaryota</taxon>
        <taxon>Viridiplantae</taxon>
        <taxon>Streptophyta</taxon>
        <taxon>Embryophyta</taxon>
        <taxon>Tracheophyta</taxon>
        <taxon>Spermatophyta</taxon>
        <taxon>Magnoliopsida</taxon>
        <taxon>eudicotyledons</taxon>
        <taxon>Gunneridae</taxon>
        <taxon>Pentapetalae</taxon>
        <taxon>Dilleniales</taxon>
        <taxon>Dilleniaceae</taxon>
        <taxon>Dillenia</taxon>
    </lineage>
</organism>
<dbReference type="InterPro" id="IPR018247">
    <property type="entry name" value="EF_Hand_1_Ca_BS"/>
</dbReference>
<dbReference type="Proteomes" id="UP001370490">
    <property type="component" value="Unassembled WGS sequence"/>
</dbReference>
<dbReference type="PANTHER" id="PTHR10891">
    <property type="entry name" value="EF-HAND CALCIUM-BINDING DOMAIN CONTAINING PROTEIN"/>
    <property type="match status" value="1"/>
</dbReference>
<feature type="domain" description="EF-hand" evidence="4">
    <location>
        <begin position="5"/>
        <end position="40"/>
    </location>
</feature>
<accession>A0AAN8ZLE2</accession>
<dbReference type="SUPFAM" id="SSF47473">
    <property type="entry name" value="EF-hand"/>
    <property type="match status" value="1"/>
</dbReference>
<dbReference type="EMBL" id="JBAMMX010000006">
    <property type="protein sequence ID" value="KAK6938355.1"/>
    <property type="molecule type" value="Genomic_DNA"/>
</dbReference>
<keyword evidence="3" id="KW-0106">Calcium</keyword>
<dbReference type="Pfam" id="PF13499">
    <property type="entry name" value="EF-hand_7"/>
    <property type="match status" value="1"/>
</dbReference>
<dbReference type="InterPro" id="IPR039647">
    <property type="entry name" value="EF_hand_pair_protein_CML-like"/>
</dbReference>
<evidence type="ECO:0000256" key="2">
    <source>
        <dbReference type="ARBA" id="ARBA00022737"/>
    </source>
</evidence>
<dbReference type="PROSITE" id="PS50222">
    <property type="entry name" value="EF_HAND_2"/>
    <property type="match status" value="3"/>
</dbReference>
<evidence type="ECO:0000259" key="4">
    <source>
        <dbReference type="PROSITE" id="PS50222"/>
    </source>
</evidence>
<feature type="domain" description="EF-hand" evidence="4">
    <location>
        <begin position="79"/>
        <end position="114"/>
    </location>
</feature>
<dbReference type="SMART" id="SM00054">
    <property type="entry name" value="EFh"/>
    <property type="match status" value="3"/>
</dbReference>
<name>A0AAN8ZLE2_9MAGN</name>
<feature type="domain" description="EF-hand" evidence="4">
    <location>
        <begin position="117"/>
        <end position="151"/>
    </location>
</feature>
<keyword evidence="2" id="KW-0677">Repeat</keyword>
<dbReference type="InterPro" id="IPR011992">
    <property type="entry name" value="EF-hand-dom_pair"/>
</dbReference>
<dbReference type="Gene3D" id="1.10.238.10">
    <property type="entry name" value="EF-hand"/>
    <property type="match status" value="1"/>
</dbReference>
<comment type="caution">
    <text evidence="5">The sequence shown here is derived from an EMBL/GenBank/DDBJ whole genome shotgun (WGS) entry which is preliminary data.</text>
</comment>
<protein>
    <submittedName>
        <fullName evidence="5">EF-hand domain</fullName>
    </submittedName>
</protein>
<proteinExistence type="predicted"/>
<dbReference type="Pfam" id="PF13202">
    <property type="entry name" value="EF-hand_5"/>
    <property type="match status" value="1"/>
</dbReference>
<dbReference type="CDD" id="cd00051">
    <property type="entry name" value="EFh"/>
    <property type="match status" value="1"/>
</dbReference>
<evidence type="ECO:0000313" key="5">
    <source>
        <dbReference type="EMBL" id="KAK6938355.1"/>
    </source>
</evidence>
<dbReference type="AlphaFoldDB" id="A0AAN8ZLE2"/>
<dbReference type="GO" id="GO:0005509">
    <property type="term" value="F:calcium ion binding"/>
    <property type="evidence" value="ECO:0007669"/>
    <property type="project" value="InterPro"/>
</dbReference>
<keyword evidence="6" id="KW-1185">Reference proteome</keyword>
<reference evidence="5 6" key="1">
    <citation type="submission" date="2023-12" db="EMBL/GenBank/DDBJ databases">
        <title>A high-quality genome assembly for Dillenia turbinata (Dilleniales).</title>
        <authorList>
            <person name="Chanderbali A."/>
        </authorList>
    </citation>
    <scope>NUCLEOTIDE SEQUENCE [LARGE SCALE GENOMIC DNA]</scope>
    <source>
        <strain evidence="5">LSX21</strain>
        <tissue evidence="5">Leaf</tissue>
    </source>
</reference>
<sequence>MSSSLNSNDLSRIFAKLDRNGDGLVSLAELDWLLERVGVHTTMEELESLVQKPCLDFDEFLFFYESLCDSKKNEDEEKGEESDLAEAFKVFDLNNDGFISSDELQSVLSRLGLWEEKGGRDCQTMICAFDTNSDGLLDFEEFKCMMLLTIS</sequence>
<keyword evidence="1" id="KW-0479">Metal-binding</keyword>